<keyword evidence="1" id="KW-0472">Membrane</keyword>
<dbReference type="Gene3D" id="3.20.20.450">
    <property type="entry name" value="EAL domain"/>
    <property type="match status" value="1"/>
</dbReference>
<evidence type="ECO:0000259" key="3">
    <source>
        <dbReference type="PROSITE" id="PS50887"/>
    </source>
</evidence>
<dbReference type="SUPFAM" id="SSF55073">
    <property type="entry name" value="Nucleotide cyclase"/>
    <property type="match status" value="1"/>
</dbReference>
<dbReference type="InterPro" id="IPR050706">
    <property type="entry name" value="Cyclic-di-GMP_PDE-like"/>
</dbReference>
<sequence length="561" mass="62076">MYKPTYHHRLFQTNKGIERLAFPLFLLVILVIAYVVYQTGGIKFVYSHSMYLPILLSGFIYGVRGGILIAVIGGLALGPYMPIDSVSGEKQETLNWIYRTIFFSLVGILSGVASQSVRAHIKRLEWNSRHDINTGLRNRAALLEDLIDLGSQKYKSSLFALTLVTFDNMADLRTAFGIDVVEDIVRQAAERSQSAHGPHVGLYRSSPEQIAAIVAASAIEEIEGFLDHLVKLFQSPFQIGQVAVHADARVGYVRGDVSTQGVERPETLLLEAEAASLAAHRSGQNSVHYNAAFMTAVKENLSLLGDLRRAMENGELSLHYQPKITMSSGKVCGAEALIRWKHPQRGWIPPGLFIPCAEQSTLIQAVVEFTLTCSLKQITEWLDQGVSIPVAVNVSPRNLIHPGFVDNVLSCLDHYAVAGNLLELEITEGALMIDMERMIGELNRLAQHGVRISVDDFGTGYSSLQYLHRLPISHLKIDQSFVKRALTDAGASHIIESAISLAHKMHIKAIGEGIENQATYDLLARQGCDIAQGYAVSHPLPEHEFIRWYAQHEKGFSFTEQ</sequence>
<keyword evidence="1" id="KW-0812">Transmembrane</keyword>
<dbReference type="Pfam" id="PF00563">
    <property type="entry name" value="EAL"/>
    <property type="match status" value="1"/>
</dbReference>
<dbReference type="SMART" id="SM00052">
    <property type="entry name" value="EAL"/>
    <property type="match status" value="1"/>
</dbReference>
<feature type="domain" description="EAL" evidence="2">
    <location>
        <begin position="300"/>
        <end position="553"/>
    </location>
</feature>
<dbReference type="RefSeq" id="WP_200592257.1">
    <property type="nucleotide sequence ID" value="NZ_JAEPBG010000004.1"/>
</dbReference>
<feature type="transmembrane region" description="Helical" evidence="1">
    <location>
        <begin position="49"/>
        <end position="76"/>
    </location>
</feature>
<comment type="caution">
    <text evidence="4">The sequence shown here is derived from an EMBL/GenBank/DDBJ whole genome shotgun (WGS) entry which is preliminary data.</text>
</comment>
<gene>
    <name evidence="4" type="ORF">JJB74_12860</name>
</gene>
<dbReference type="InterPro" id="IPR043128">
    <property type="entry name" value="Rev_trsase/Diguanyl_cyclase"/>
</dbReference>
<keyword evidence="1" id="KW-1133">Transmembrane helix</keyword>
<organism evidence="4 5">
    <name type="scientific">Noviherbaspirillum pedocola</name>
    <dbReference type="NCBI Taxonomy" id="2801341"/>
    <lineage>
        <taxon>Bacteria</taxon>
        <taxon>Pseudomonadati</taxon>
        <taxon>Pseudomonadota</taxon>
        <taxon>Betaproteobacteria</taxon>
        <taxon>Burkholderiales</taxon>
        <taxon>Oxalobacteraceae</taxon>
        <taxon>Noviherbaspirillum</taxon>
    </lineage>
</organism>
<dbReference type="InterPro" id="IPR035919">
    <property type="entry name" value="EAL_sf"/>
</dbReference>
<dbReference type="GO" id="GO:0071111">
    <property type="term" value="F:cyclic-guanylate-specific phosphodiesterase activity"/>
    <property type="evidence" value="ECO:0007669"/>
    <property type="project" value="InterPro"/>
</dbReference>
<evidence type="ECO:0000256" key="1">
    <source>
        <dbReference type="SAM" id="Phobius"/>
    </source>
</evidence>
<dbReference type="SMART" id="SM00267">
    <property type="entry name" value="GGDEF"/>
    <property type="match status" value="1"/>
</dbReference>
<feature type="domain" description="GGDEF" evidence="3">
    <location>
        <begin position="157"/>
        <end position="292"/>
    </location>
</feature>
<dbReference type="Proteomes" id="UP000622890">
    <property type="component" value="Unassembled WGS sequence"/>
</dbReference>
<dbReference type="SUPFAM" id="SSF141868">
    <property type="entry name" value="EAL domain-like"/>
    <property type="match status" value="1"/>
</dbReference>
<dbReference type="PROSITE" id="PS50887">
    <property type="entry name" value="GGDEF"/>
    <property type="match status" value="1"/>
</dbReference>
<dbReference type="InterPro" id="IPR029787">
    <property type="entry name" value="Nucleotide_cyclase"/>
</dbReference>
<protein>
    <submittedName>
        <fullName evidence="4">GGDEF domain-containing protein</fullName>
    </submittedName>
</protein>
<evidence type="ECO:0000313" key="5">
    <source>
        <dbReference type="Proteomes" id="UP000622890"/>
    </source>
</evidence>
<evidence type="ECO:0000259" key="2">
    <source>
        <dbReference type="PROSITE" id="PS50883"/>
    </source>
</evidence>
<dbReference type="EMBL" id="JAEPBG010000004">
    <property type="protein sequence ID" value="MBK4735507.1"/>
    <property type="molecule type" value="Genomic_DNA"/>
</dbReference>
<name>A0A934W5X6_9BURK</name>
<dbReference type="InterPro" id="IPR001633">
    <property type="entry name" value="EAL_dom"/>
</dbReference>
<dbReference type="InterPro" id="IPR000160">
    <property type="entry name" value="GGDEF_dom"/>
</dbReference>
<feature type="transmembrane region" description="Helical" evidence="1">
    <location>
        <begin position="96"/>
        <end position="114"/>
    </location>
</feature>
<dbReference type="Pfam" id="PF00990">
    <property type="entry name" value="GGDEF"/>
    <property type="match status" value="1"/>
</dbReference>
<accession>A0A934W5X6</accession>
<proteinExistence type="predicted"/>
<dbReference type="AlphaFoldDB" id="A0A934W5X6"/>
<dbReference type="PANTHER" id="PTHR33121:SF70">
    <property type="entry name" value="SIGNALING PROTEIN YKOW"/>
    <property type="match status" value="1"/>
</dbReference>
<dbReference type="PANTHER" id="PTHR33121">
    <property type="entry name" value="CYCLIC DI-GMP PHOSPHODIESTERASE PDEF"/>
    <property type="match status" value="1"/>
</dbReference>
<reference evidence="4" key="1">
    <citation type="submission" date="2021-01" db="EMBL/GenBank/DDBJ databases">
        <title>Genome sequence of strain Noviherbaspirillum sp. DKR-6.</title>
        <authorList>
            <person name="Chaudhary D.K."/>
        </authorList>
    </citation>
    <scope>NUCLEOTIDE SEQUENCE</scope>
    <source>
        <strain evidence="4">DKR-6</strain>
    </source>
</reference>
<feature type="transmembrane region" description="Helical" evidence="1">
    <location>
        <begin position="20"/>
        <end position="37"/>
    </location>
</feature>
<dbReference type="Gene3D" id="3.30.70.270">
    <property type="match status" value="1"/>
</dbReference>
<keyword evidence="5" id="KW-1185">Reference proteome</keyword>
<dbReference type="CDD" id="cd01948">
    <property type="entry name" value="EAL"/>
    <property type="match status" value="1"/>
</dbReference>
<evidence type="ECO:0000313" key="4">
    <source>
        <dbReference type="EMBL" id="MBK4735507.1"/>
    </source>
</evidence>
<dbReference type="PROSITE" id="PS50883">
    <property type="entry name" value="EAL"/>
    <property type="match status" value="1"/>
</dbReference>